<proteinExistence type="predicted"/>
<dbReference type="SUPFAM" id="SSF48371">
    <property type="entry name" value="ARM repeat"/>
    <property type="match status" value="1"/>
</dbReference>
<organism evidence="1 2">
    <name type="scientific">Vitis vinifera</name>
    <name type="common">Grape</name>
    <dbReference type="NCBI Taxonomy" id="29760"/>
    <lineage>
        <taxon>Eukaryota</taxon>
        <taxon>Viridiplantae</taxon>
        <taxon>Streptophyta</taxon>
        <taxon>Embryophyta</taxon>
        <taxon>Tracheophyta</taxon>
        <taxon>Spermatophyta</taxon>
        <taxon>Magnoliopsida</taxon>
        <taxon>eudicotyledons</taxon>
        <taxon>Gunneridae</taxon>
        <taxon>Pentapetalae</taxon>
        <taxon>rosids</taxon>
        <taxon>Vitales</taxon>
        <taxon>Vitaceae</taxon>
        <taxon>Viteae</taxon>
        <taxon>Vitis</taxon>
    </lineage>
</organism>
<evidence type="ECO:0000313" key="1">
    <source>
        <dbReference type="EMBL" id="RVX15914.1"/>
    </source>
</evidence>
<dbReference type="InterPro" id="IPR016024">
    <property type="entry name" value="ARM-type_fold"/>
</dbReference>
<reference evidence="1 2" key="1">
    <citation type="journal article" date="2018" name="PLoS Genet.">
        <title>Population sequencing reveals clonal diversity and ancestral inbreeding in the grapevine cultivar Chardonnay.</title>
        <authorList>
            <person name="Roach M.J."/>
            <person name="Johnson D.L."/>
            <person name="Bohlmann J."/>
            <person name="van Vuuren H.J."/>
            <person name="Jones S.J."/>
            <person name="Pretorius I.S."/>
            <person name="Schmidt S.A."/>
            <person name="Borneman A.R."/>
        </authorList>
    </citation>
    <scope>NUCLEOTIDE SEQUENCE [LARGE SCALE GENOMIC DNA]</scope>
    <source>
        <strain evidence="2">cv. Chardonnay</strain>
        <tissue evidence="1">Leaf</tissue>
    </source>
</reference>
<comment type="caution">
    <text evidence="1">The sequence shown here is derived from an EMBL/GenBank/DDBJ whole genome shotgun (WGS) entry which is preliminary data.</text>
</comment>
<dbReference type="Gene3D" id="1.25.10.10">
    <property type="entry name" value="Leucine-rich Repeat Variant"/>
    <property type="match status" value="1"/>
</dbReference>
<accession>A0A438K3X6</accession>
<dbReference type="Proteomes" id="UP000288805">
    <property type="component" value="Unassembled WGS sequence"/>
</dbReference>
<evidence type="ECO:0000313" key="2">
    <source>
        <dbReference type="Proteomes" id="UP000288805"/>
    </source>
</evidence>
<dbReference type="EMBL" id="QGNW01000017">
    <property type="protein sequence ID" value="RVX15914.1"/>
    <property type="molecule type" value="Genomic_DNA"/>
</dbReference>
<gene>
    <name evidence="1" type="primary">TRN1_17</name>
    <name evidence="1" type="ORF">CK203_005576</name>
</gene>
<protein>
    <submittedName>
        <fullName evidence="1">Transportin-1</fullName>
    </submittedName>
</protein>
<dbReference type="AlphaFoldDB" id="A0A438K3X6"/>
<name>A0A438K3X6_VITVI</name>
<sequence length="94" mass="10343">MGVHNKNFQGQTETGLDVAITVAIHLWHNLFQAILPQVLNCLVPSSNPSTGRGFNKSLVENSAITLGRLAWVCPEIVALHMEHFMQSWCTALST</sequence>
<dbReference type="InterPro" id="IPR011989">
    <property type="entry name" value="ARM-like"/>
</dbReference>